<accession>A0A369WMY1</accession>
<reference evidence="9 10" key="1">
    <citation type="submission" date="2018-07" db="EMBL/GenBank/DDBJ databases">
        <title>Motiliproteus coralliicola sp. nov., a bacterium isolated from Coral.</title>
        <authorList>
            <person name="Wang G."/>
        </authorList>
    </citation>
    <scope>NUCLEOTIDE SEQUENCE [LARGE SCALE GENOMIC DNA]</scope>
    <source>
        <strain evidence="9 10">C34</strain>
    </source>
</reference>
<evidence type="ECO:0000313" key="10">
    <source>
        <dbReference type="Proteomes" id="UP000253769"/>
    </source>
</evidence>
<evidence type="ECO:0000256" key="2">
    <source>
        <dbReference type="ARBA" id="ARBA00008193"/>
    </source>
</evidence>
<evidence type="ECO:0000256" key="5">
    <source>
        <dbReference type="ARBA" id="ARBA00022989"/>
    </source>
</evidence>
<organism evidence="9 10">
    <name type="scientific">Motiliproteus coralliicola</name>
    <dbReference type="NCBI Taxonomy" id="2283196"/>
    <lineage>
        <taxon>Bacteria</taxon>
        <taxon>Pseudomonadati</taxon>
        <taxon>Pseudomonadota</taxon>
        <taxon>Gammaproteobacteria</taxon>
        <taxon>Oceanospirillales</taxon>
        <taxon>Oceanospirillaceae</taxon>
        <taxon>Motiliproteus</taxon>
    </lineage>
</organism>
<gene>
    <name evidence="9" type="ORF">DV711_07985</name>
</gene>
<dbReference type="AlphaFoldDB" id="A0A369WMY1"/>
<evidence type="ECO:0000256" key="1">
    <source>
        <dbReference type="ARBA" id="ARBA00004651"/>
    </source>
</evidence>
<comment type="similarity">
    <text evidence="2">Belongs to the UPF0126 family.</text>
</comment>
<protein>
    <submittedName>
        <fullName evidence="9">Trimeric intracellular cation channel family protein</fullName>
    </submittedName>
</protein>
<dbReference type="EMBL" id="QQOH01000002">
    <property type="protein sequence ID" value="RDE23037.1"/>
    <property type="molecule type" value="Genomic_DNA"/>
</dbReference>
<keyword evidence="6 7" id="KW-0472">Membrane</keyword>
<dbReference type="Proteomes" id="UP000253769">
    <property type="component" value="Unassembled WGS sequence"/>
</dbReference>
<dbReference type="GO" id="GO:0005886">
    <property type="term" value="C:plasma membrane"/>
    <property type="evidence" value="ECO:0007669"/>
    <property type="project" value="UniProtKB-SubCell"/>
</dbReference>
<keyword evidence="3" id="KW-1003">Cell membrane</keyword>
<feature type="transmembrane region" description="Helical" evidence="7">
    <location>
        <begin position="180"/>
        <end position="201"/>
    </location>
</feature>
<proteinExistence type="inferred from homology"/>
<evidence type="ECO:0000256" key="4">
    <source>
        <dbReference type="ARBA" id="ARBA00022692"/>
    </source>
</evidence>
<feature type="domain" description="Glycine transporter" evidence="8">
    <location>
        <begin position="96"/>
        <end position="169"/>
    </location>
</feature>
<keyword evidence="5 7" id="KW-1133">Transmembrane helix</keyword>
<dbReference type="RefSeq" id="WP_114695667.1">
    <property type="nucleotide sequence ID" value="NZ_QQOH01000002.1"/>
</dbReference>
<feature type="transmembrane region" description="Helical" evidence="7">
    <location>
        <begin position="154"/>
        <end position="174"/>
    </location>
</feature>
<feature type="transmembrane region" description="Helical" evidence="7">
    <location>
        <begin position="121"/>
        <end position="142"/>
    </location>
</feature>
<sequence>MEIDLYSVVNVLGLSGIAVFAVSGALDAARQKMDILGFMLIGCATGLGGGTLRDLLLGNTPVYWVREPIYVATSLSAAVLTYFVVPYIASRTRSLLWMDAIGMALFSVTGAQIALSSGASSLIAACMGVMTASFGGIIRDVLCGSDLVLSSRELYVSASLAGASTYLMLEWLAVPESAALIGGFVAALVLRGGAILFSWTLPAYHRD</sequence>
<keyword evidence="4 7" id="KW-0812">Transmembrane</keyword>
<feature type="domain" description="Glycine transporter" evidence="8">
    <location>
        <begin position="11"/>
        <end position="84"/>
    </location>
</feature>
<feature type="transmembrane region" description="Helical" evidence="7">
    <location>
        <begin position="96"/>
        <end position="115"/>
    </location>
</feature>
<comment type="subcellular location">
    <subcellularLocation>
        <location evidence="1">Cell membrane</location>
        <topology evidence="1">Multi-pass membrane protein</topology>
    </subcellularLocation>
</comment>
<evidence type="ECO:0000259" key="8">
    <source>
        <dbReference type="Pfam" id="PF03458"/>
    </source>
</evidence>
<evidence type="ECO:0000256" key="6">
    <source>
        <dbReference type="ARBA" id="ARBA00023136"/>
    </source>
</evidence>
<feature type="transmembrane region" description="Helical" evidence="7">
    <location>
        <begin position="6"/>
        <end position="26"/>
    </location>
</feature>
<dbReference type="Pfam" id="PF03458">
    <property type="entry name" value="Gly_transporter"/>
    <property type="match status" value="2"/>
</dbReference>
<dbReference type="PANTHER" id="PTHR30506:SF3">
    <property type="entry name" value="UPF0126 INNER MEMBRANE PROTEIN YADS-RELATED"/>
    <property type="match status" value="1"/>
</dbReference>
<keyword evidence="10" id="KW-1185">Reference proteome</keyword>
<evidence type="ECO:0000256" key="3">
    <source>
        <dbReference type="ARBA" id="ARBA00022475"/>
    </source>
</evidence>
<comment type="caution">
    <text evidence="9">The sequence shown here is derived from an EMBL/GenBank/DDBJ whole genome shotgun (WGS) entry which is preliminary data.</text>
</comment>
<dbReference type="InterPro" id="IPR005115">
    <property type="entry name" value="Gly_transporter"/>
</dbReference>
<dbReference type="PANTHER" id="PTHR30506">
    <property type="entry name" value="INNER MEMBRANE PROTEIN"/>
    <property type="match status" value="1"/>
</dbReference>
<dbReference type="OrthoDB" id="9791874at2"/>
<feature type="transmembrane region" description="Helical" evidence="7">
    <location>
        <begin position="69"/>
        <end position="89"/>
    </location>
</feature>
<name>A0A369WMY1_9GAMM</name>
<evidence type="ECO:0000313" key="9">
    <source>
        <dbReference type="EMBL" id="RDE23037.1"/>
    </source>
</evidence>
<evidence type="ECO:0000256" key="7">
    <source>
        <dbReference type="SAM" id="Phobius"/>
    </source>
</evidence>
<feature type="transmembrane region" description="Helical" evidence="7">
    <location>
        <begin position="33"/>
        <end position="49"/>
    </location>
</feature>